<name>A0A9W9N1P3_9EURO</name>
<dbReference type="Pfam" id="PF00188">
    <property type="entry name" value="CAP"/>
    <property type="match status" value="1"/>
</dbReference>
<reference evidence="3" key="1">
    <citation type="submission" date="2022-12" db="EMBL/GenBank/DDBJ databases">
        <authorList>
            <person name="Petersen C."/>
        </authorList>
    </citation>
    <scope>NUCLEOTIDE SEQUENCE</scope>
    <source>
        <strain evidence="3">IBT 15544</strain>
    </source>
</reference>
<keyword evidence="4" id="KW-1185">Reference proteome</keyword>
<dbReference type="GO" id="GO:0005576">
    <property type="term" value="C:extracellular region"/>
    <property type="evidence" value="ECO:0007669"/>
    <property type="project" value="InterPro"/>
</dbReference>
<protein>
    <recommendedName>
        <fullName evidence="2">SCP domain-containing protein</fullName>
    </recommendedName>
</protein>
<evidence type="ECO:0000313" key="4">
    <source>
        <dbReference type="Proteomes" id="UP001150904"/>
    </source>
</evidence>
<proteinExistence type="predicted"/>
<dbReference type="GeneID" id="83177494"/>
<organism evidence="3 4">
    <name type="scientific">Penicillium cinerascens</name>
    <dbReference type="NCBI Taxonomy" id="70096"/>
    <lineage>
        <taxon>Eukaryota</taxon>
        <taxon>Fungi</taxon>
        <taxon>Dikarya</taxon>
        <taxon>Ascomycota</taxon>
        <taxon>Pezizomycotina</taxon>
        <taxon>Eurotiomycetes</taxon>
        <taxon>Eurotiomycetidae</taxon>
        <taxon>Eurotiales</taxon>
        <taxon>Aspergillaceae</taxon>
        <taxon>Penicillium</taxon>
    </lineage>
</organism>
<comment type="caution">
    <text evidence="3">The sequence shown here is derived from an EMBL/GenBank/DDBJ whole genome shotgun (WGS) entry which is preliminary data.</text>
</comment>
<dbReference type="OrthoDB" id="337038at2759"/>
<dbReference type="PROSITE" id="PS01009">
    <property type="entry name" value="CRISP_1"/>
    <property type="match status" value="1"/>
</dbReference>
<sequence length="265" mass="29248">MSIPSHYALLLWLLVFAISLITGVNTDNVVYVTRTVDASTIVQATPTAPSAASYTSFDGFKEAVLQTSNEYRRSHDANPLVWNETLVKYAQDWAEACIWKHSYYVQHGPYGENLAFGYPNATAAVDAWGDEGRLYNFQKPTGFTEQTGHFTQLVWKSTTEVGCAAINCGYTHDKTRRDVDDESYLSPRADGTTRVQGWYVVCEYTPAGNVVGEHDMYFKKNVVPKKSSPSASQPNGGATMNGESDFSLRMMLLALGSVAVGMLYT</sequence>
<accession>A0A9W9N1P3</accession>
<feature type="chain" id="PRO_5040928892" description="SCP domain-containing protein" evidence="1">
    <location>
        <begin position="27"/>
        <end position="265"/>
    </location>
</feature>
<keyword evidence="1" id="KW-0732">Signal</keyword>
<dbReference type="SMART" id="SM00198">
    <property type="entry name" value="SCP"/>
    <property type="match status" value="1"/>
</dbReference>
<dbReference type="RefSeq" id="XP_058309655.1">
    <property type="nucleotide sequence ID" value="XM_058450193.1"/>
</dbReference>
<gene>
    <name evidence="3" type="ORF">N7498_003131</name>
</gene>
<dbReference type="SUPFAM" id="SSF55797">
    <property type="entry name" value="PR-1-like"/>
    <property type="match status" value="1"/>
</dbReference>
<evidence type="ECO:0000259" key="2">
    <source>
        <dbReference type="SMART" id="SM00198"/>
    </source>
</evidence>
<evidence type="ECO:0000256" key="1">
    <source>
        <dbReference type="SAM" id="SignalP"/>
    </source>
</evidence>
<dbReference type="Gene3D" id="3.40.33.10">
    <property type="entry name" value="CAP"/>
    <property type="match status" value="1"/>
</dbReference>
<dbReference type="InterPro" id="IPR018244">
    <property type="entry name" value="Allrgn_V5/Tpx1_CS"/>
</dbReference>
<dbReference type="FunFam" id="3.40.33.10:FF:000031">
    <property type="entry name" value="Extracellular SCP domain-containing protein Pry1"/>
    <property type="match status" value="1"/>
</dbReference>
<feature type="domain" description="SCP" evidence="2">
    <location>
        <begin position="58"/>
        <end position="212"/>
    </location>
</feature>
<reference evidence="3" key="2">
    <citation type="journal article" date="2023" name="IMA Fungus">
        <title>Comparative genomic study of the Penicillium genus elucidates a diverse pangenome and 15 lateral gene transfer events.</title>
        <authorList>
            <person name="Petersen C."/>
            <person name="Sorensen T."/>
            <person name="Nielsen M.R."/>
            <person name="Sondergaard T.E."/>
            <person name="Sorensen J.L."/>
            <person name="Fitzpatrick D.A."/>
            <person name="Frisvad J.C."/>
            <person name="Nielsen K.L."/>
        </authorList>
    </citation>
    <scope>NUCLEOTIDE SEQUENCE</scope>
    <source>
        <strain evidence="3">IBT 15544</strain>
    </source>
</reference>
<dbReference type="EMBL" id="JAPQKR010000008">
    <property type="protein sequence ID" value="KAJ5211485.1"/>
    <property type="molecule type" value="Genomic_DNA"/>
</dbReference>
<evidence type="ECO:0000313" key="3">
    <source>
        <dbReference type="EMBL" id="KAJ5211485.1"/>
    </source>
</evidence>
<dbReference type="InterPro" id="IPR001283">
    <property type="entry name" value="CRISP-related"/>
</dbReference>
<dbReference type="InterPro" id="IPR035940">
    <property type="entry name" value="CAP_sf"/>
</dbReference>
<dbReference type="PANTHER" id="PTHR10334">
    <property type="entry name" value="CYSTEINE-RICH SECRETORY PROTEIN-RELATED"/>
    <property type="match status" value="1"/>
</dbReference>
<dbReference type="AlphaFoldDB" id="A0A9W9N1P3"/>
<feature type="signal peptide" evidence="1">
    <location>
        <begin position="1"/>
        <end position="26"/>
    </location>
</feature>
<dbReference type="PRINTS" id="PR00837">
    <property type="entry name" value="V5TPXLIKE"/>
</dbReference>
<dbReference type="InterPro" id="IPR014044">
    <property type="entry name" value="CAP_dom"/>
</dbReference>
<dbReference type="Proteomes" id="UP001150904">
    <property type="component" value="Unassembled WGS sequence"/>
</dbReference>